<dbReference type="PANTHER" id="PTHR11351">
    <property type="entry name" value="ACYL-COA DESATURASE"/>
    <property type="match status" value="1"/>
</dbReference>
<feature type="compositionally biased region" description="Low complexity" evidence="12">
    <location>
        <begin position="220"/>
        <end position="230"/>
    </location>
</feature>
<dbReference type="GO" id="GO:0005789">
    <property type="term" value="C:endoplasmic reticulum membrane"/>
    <property type="evidence" value="ECO:0007669"/>
    <property type="project" value="TreeGrafter"/>
</dbReference>
<dbReference type="EMBL" id="GANP01011932">
    <property type="protein sequence ID" value="JAB72536.1"/>
    <property type="molecule type" value="mRNA"/>
</dbReference>
<dbReference type="AlphaFoldDB" id="V5IDH4"/>
<sequence>MALYGAYVAVTAAQWKTLLFTLFYVGCSGLSVTAGAHRLWSHRSYKAKLPLRTLLMLFNCMAGQNDIYDWVRDHRVHHKYSETDADPHNVNRGVLFRPTFGLASCGTEADTRGHRTKGKGHRLRRRLQRPRGALPDALSHPNDDPVLLHHAYRDPPPLLGRGQVEQFLRGSHPSLGLPAQLHVAGEQRRAHLGARSPTTRPSLRRRTGSCPSWQLARASTTTTTHFPGTTRPASSAGG</sequence>
<proteinExistence type="evidence at transcript level"/>
<evidence type="ECO:0000256" key="10">
    <source>
        <dbReference type="ARBA" id="ARBA00023160"/>
    </source>
</evidence>
<keyword evidence="7 11" id="KW-0560">Oxidoreductase</keyword>
<dbReference type="GO" id="GO:0004768">
    <property type="term" value="F:stearoyl-CoA 9-desaturase activity"/>
    <property type="evidence" value="ECO:0007669"/>
    <property type="project" value="TreeGrafter"/>
</dbReference>
<keyword evidence="10 11" id="KW-0275">Fatty acid biosynthesis</keyword>
<evidence type="ECO:0000256" key="12">
    <source>
        <dbReference type="SAM" id="MobiDB-lite"/>
    </source>
</evidence>
<comment type="similarity">
    <text evidence="2 11">Belongs to the fatty acid desaturase type 1 family.</text>
</comment>
<evidence type="ECO:0000256" key="5">
    <source>
        <dbReference type="ARBA" id="ARBA00022832"/>
    </source>
</evidence>
<keyword evidence="4 11" id="KW-0812">Transmembrane</keyword>
<dbReference type="InterPro" id="IPR015876">
    <property type="entry name" value="Acyl-CoA_DS"/>
</dbReference>
<name>V5IDH4_IXORI</name>
<keyword evidence="6" id="KW-1133">Transmembrane helix</keyword>
<dbReference type="GO" id="GO:0005506">
    <property type="term" value="F:iron ion binding"/>
    <property type="evidence" value="ECO:0007669"/>
    <property type="project" value="TreeGrafter"/>
</dbReference>
<evidence type="ECO:0000256" key="2">
    <source>
        <dbReference type="ARBA" id="ARBA00009295"/>
    </source>
</evidence>
<comment type="cofactor">
    <cofactor evidence="11">
        <name>Fe(2+)</name>
        <dbReference type="ChEBI" id="CHEBI:29033"/>
    </cofactor>
</comment>
<evidence type="ECO:0000256" key="4">
    <source>
        <dbReference type="ARBA" id="ARBA00022692"/>
    </source>
</evidence>
<feature type="region of interest" description="Disordered" evidence="12">
    <location>
        <begin position="186"/>
        <end position="238"/>
    </location>
</feature>
<protein>
    <submittedName>
        <fullName evidence="13">Putative fatty acid desaturase</fullName>
    </submittedName>
</protein>
<dbReference type="PRINTS" id="PR00075">
    <property type="entry name" value="FACDDSATRASE"/>
</dbReference>
<dbReference type="CDD" id="cd03505">
    <property type="entry name" value="Delta9-FADS-like"/>
    <property type="match status" value="1"/>
</dbReference>
<keyword evidence="5" id="KW-0276">Fatty acid metabolism</keyword>
<keyword evidence="3 11" id="KW-0444">Lipid biosynthesis</keyword>
<keyword evidence="9" id="KW-0472">Membrane</keyword>
<reference evidence="13" key="1">
    <citation type="journal article" date="2015" name="Sci. Rep.">
        <title>Tissue- and time-dependent transcription in Ixodes ricinus salivary glands and midguts when blood feeding on the vertebrate host.</title>
        <authorList>
            <person name="Kotsyfakis M."/>
            <person name="Schwarz A."/>
            <person name="Erhart J."/>
            <person name="Ribeiro J.M."/>
        </authorList>
    </citation>
    <scope>NUCLEOTIDE SEQUENCE</scope>
    <source>
        <tissue evidence="13">Salivary gland and midgut</tissue>
    </source>
</reference>
<dbReference type="GO" id="GO:0006636">
    <property type="term" value="P:unsaturated fatty acid biosynthetic process"/>
    <property type="evidence" value="ECO:0007669"/>
    <property type="project" value="TreeGrafter"/>
</dbReference>
<accession>V5IDH4</accession>
<keyword evidence="8" id="KW-0443">Lipid metabolism</keyword>
<dbReference type="PANTHER" id="PTHR11351:SF31">
    <property type="entry name" value="DESATURASE 1, ISOFORM A-RELATED"/>
    <property type="match status" value="1"/>
</dbReference>
<evidence type="ECO:0000256" key="3">
    <source>
        <dbReference type="ARBA" id="ARBA00022516"/>
    </source>
</evidence>
<organism evidence="13">
    <name type="scientific">Ixodes ricinus</name>
    <name type="common">Common tick</name>
    <name type="synonym">Acarus ricinus</name>
    <dbReference type="NCBI Taxonomy" id="34613"/>
    <lineage>
        <taxon>Eukaryota</taxon>
        <taxon>Metazoa</taxon>
        <taxon>Ecdysozoa</taxon>
        <taxon>Arthropoda</taxon>
        <taxon>Chelicerata</taxon>
        <taxon>Arachnida</taxon>
        <taxon>Acari</taxon>
        <taxon>Parasitiformes</taxon>
        <taxon>Ixodida</taxon>
        <taxon>Ixodoidea</taxon>
        <taxon>Ixodidae</taxon>
        <taxon>Ixodinae</taxon>
        <taxon>Ixodes</taxon>
    </lineage>
</organism>
<evidence type="ECO:0000256" key="11">
    <source>
        <dbReference type="RuleBase" id="RU000581"/>
    </source>
</evidence>
<comment type="domain">
    <text evidence="11">The histidine box domains are involved in binding the catalytic metal ions.</text>
</comment>
<evidence type="ECO:0000256" key="7">
    <source>
        <dbReference type="ARBA" id="ARBA00023002"/>
    </source>
</evidence>
<evidence type="ECO:0000256" key="8">
    <source>
        <dbReference type="ARBA" id="ARBA00023098"/>
    </source>
</evidence>
<evidence type="ECO:0000256" key="9">
    <source>
        <dbReference type="ARBA" id="ARBA00023136"/>
    </source>
</evidence>
<evidence type="ECO:0000313" key="13">
    <source>
        <dbReference type="EMBL" id="JAB72536.1"/>
    </source>
</evidence>
<evidence type="ECO:0000256" key="1">
    <source>
        <dbReference type="ARBA" id="ARBA00004141"/>
    </source>
</evidence>
<comment type="subcellular location">
    <subcellularLocation>
        <location evidence="1">Membrane</location>
        <topology evidence="1">Multi-pass membrane protein</topology>
    </subcellularLocation>
</comment>
<evidence type="ECO:0000256" key="6">
    <source>
        <dbReference type="ARBA" id="ARBA00022989"/>
    </source>
</evidence>